<dbReference type="Proteomes" id="UP000799302">
    <property type="component" value="Unassembled WGS sequence"/>
</dbReference>
<evidence type="ECO:0000313" key="1">
    <source>
        <dbReference type="EMBL" id="KAF2664942.1"/>
    </source>
</evidence>
<dbReference type="EMBL" id="MU004241">
    <property type="protein sequence ID" value="KAF2664942.1"/>
    <property type="molecule type" value="Genomic_DNA"/>
</dbReference>
<proteinExistence type="predicted"/>
<dbReference type="AlphaFoldDB" id="A0A6A6TYP0"/>
<keyword evidence="2" id="KW-1185">Reference proteome</keyword>
<organism evidence="1 2">
    <name type="scientific">Microthyrium microscopicum</name>
    <dbReference type="NCBI Taxonomy" id="703497"/>
    <lineage>
        <taxon>Eukaryota</taxon>
        <taxon>Fungi</taxon>
        <taxon>Dikarya</taxon>
        <taxon>Ascomycota</taxon>
        <taxon>Pezizomycotina</taxon>
        <taxon>Dothideomycetes</taxon>
        <taxon>Dothideomycetes incertae sedis</taxon>
        <taxon>Microthyriales</taxon>
        <taxon>Microthyriaceae</taxon>
        <taxon>Microthyrium</taxon>
    </lineage>
</organism>
<protein>
    <submittedName>
        <fullName evidence="1">Uncharacterized protein</fullName>
    </submittedName>
</protein>
<reference evidence="1" key="1">
    <citation type="journal article" date="2020" name="Stud. Mycol.">
        <title>101 Dothideomycetes genomes: a test case for predicting lifestyles and emergence of pathogens.</title>
        <authorList>
            <person name="Haridas S."/>
            <person name="Albert R."/>
            <person name="Binder M."/>
            <person name="Bloem J."/>
            <person name="Labutti K."/>
            <person name="Salamov A."/>
            <person name="Andreopoulos B."/>
            <person name="Baker S."/>
            <person name="Barry K."/>
            <person name="Bills G."/>
            <person name="Bluhm B."/>
            <person name="Cannon C."/>
            <person name="Castanera R."/>
            <person name="Culley D."/>
            <person name="Daum C."/>
            <person name="Ezra D."/>
            <person name="Gonzalez J."/>
            <person name="Henrissat B."/>
            <person name="Kuo A."/>
            <person name="Liang C."/>
            <person name="Lipzen A."/>
            <person name="Lutzoni F."/>
            <person name="Magnuson J."/>
            <person name="Mondo S."/>
            <person name="Nolan M."/>
            <person name="Ohm R."/>
            <person name="Pangilinan J."/>
            <person name="Park H.-J."/>
            <person name="Ramirez L."/>
            <person name="Alfaro M."/>
            <person name="Sun H."/>
            <person name="Tritt A."/>
            <person name="Yoshinaga Y."/>
            <person name="Zwiers L.-H."/>
            <person name="Turgeon B."/>
            <person name="Goodwin S."/>
            <person name="Spatafora J."/>
            <person name="Crous P."/>
            <person name="Grigoriev I."/>
        </authorList>
    </citation>
    <scope>NUCLEOTIDE SEQUENCE</scope>
    <source>
        <strain evidence="1">CBS 115976</strain>
    </source>
</reference>
<name>A0A6A6TYP0_9PEZI</name>
<sequence>MINTASFTTLILSGWGWRRFGGQQRIGTQVQLAPIAAILRWPRTLEHFYYSDSCPDLMDFVLLDFQHLLAPWNQTLRSIEIRHISQSQHSAVTIDPSQLMLLAQQSISMSTLIENHQSQSPPIDLRGFVSLESFSAPRIHQYMPPAMAAKYLLAPNLKRIVWNLENDYRQGPHPYETFGPDWDAFELNQDWLQDFIIRVATSQCSSLENIHVEFCPRPDAGKQKFPIDGILALW</sequence>
<evidence type="ECO:0000313" key="2">
    <source>
        <dbReference type="Proteomes" id="UP000799302"/>
    </source>
</evidence>
<gene>
    <name evidence="1" type="ORF">BT63DRAFT_80781</name>
</gene>
<accession>A0A6A6TYP0</accession>